<keyword evidence="1" id="KW-0694">RNA-binding</keyword>
<feature type="compositionally biased region" description="Basic residues" evidence="2">
    <location>
        <begin position="143"/>
        <end position="154"/>
    </location>
</feature>
<name>A0AAN1CUY7_9VIBR</name>
<evidence type="ECO:0000259" key="3">
    <source>
        <dbReference type="Pfam" id="PF04352"/>
    </source>
</evidence>
<protein>
    <recommendedName>
        <fullName evidence="3">ProQ/FinO domain-containing protein</fullName>
    </recommendedName>
</protein>
<organism evidence="4 5">
    <name type="scientific">Vibrio breoganii</name>
    <dbReference type="NCBI Taxonomy" id="553239"/>
    <lineage>
        <taxon>Bacteria</taxon>
        <taxon>Pseudomonadati</taxon>
        <taxon>Pseudomonadota</taxon>
        <taxon>Gammaproteobacteria</taxon>
        <taxon>Vibrionales</taxon>
        <taxon>Vibrionaceae</taxon>
        <taxon>Vibrio</taxon>
    </lineage>
</organism>
<sequence length="167" mass="19875">MKKANIKFRRNKVRPARELRDLAYEIIPALEERLPLYNGVGDDIKTKLVSKGFSQREAGVFIERHFNSTHYLTNLFEFDVRYDLDGVEHSPITTDQRYYVAQVHHDRLVRLKQEHSGVLPYMPDEVLLSYIEDTIAEREQRRKEKKRRERKAYRERKAAKIASEKAE</sequence>
<dbReference type="EMBL" id="CP016179">
    <property type="protein sequence ID" value="ANO35554.1"/>
    <property type="molecule type" value="Genomic_DNA"/>
</dbReference>
<dbReference type="RefSeq" id="WP_065211313.1">
    <property type="nucleotide sequence ID" value="NZ_CP016179.1"/>
</dbReference>
<gene>
    <name evidence="4" type="ORF">A6E01_20290</name>
</gene>
<dbReference type="Proteomes" id="UP000092018">
    <property type="component" value="Plasmid unnamed1"/>
</dbReference>
<dbReference type="InterPro" id="IPR016103">
    <property type="entry name" value="ProQ/FinO"/>
</dbReference>
<dbReference type="InterPro" id="IPR036442">
    <property type="entry name" value="ProQ/FinO_sf"/>
</dbReference>
<geneLocation type="plasmid" evidence="4 5">
    <name>unnamed1</name>
</geneLocation>
<dbReference type="Pfam" id="PF04352">
    <property type="entry name" value="ProQ"/>
    <property type="match status" value="1"/>
</dbReference>
<reference evidence="4 5" key="1">
    <citation type="submission" date="2016-06" db="EMBL/GenBank/DDBJ databases">
        <title>Adaptive Radiation by Waves of Gene Transfer Leads to Fine-Scale Resource Partitioning in Marine Microbes.</title>
        <authorList>
            <person name="Hehemann J.-H."/>
            <person name="Arevalo P."/>
            <person name="Datta M.S."/>
            <person name="Yu X."/>
            <person name="Corzett C."/>
            <person name="Henschel A."/>
            <person name="Preheim S.P."/>
            <person name="Timberlake S."/>
            <person name="Alm E.J."/>
            <person name="Polz M.F."/>
        </authorList>
    </citation>
    <scope>NUCLEOTIDE SEQUENCE [LARGE SCALE GENOMIC DNA]</scope>
    <source>
        <strain evidence="4 5">FF50</strain>
        <plasmid evidence="4 5">unnamed1</plasmid>
    </source>
</reference>
<feature type="domain" description="ProQ/FinO" evidence="3">
    <location>
        <begin position="32"/>
        <end position="105"/>
    </location>
</feature>
<feature type="region of interest" description="Disordered" evidence="2">
    <location>
        <begin position="138"/>
        <end position="167"/>
    </location>
</feature>
<dbReference type="GO" id="GO:0003723">
    <property type="term" value="F:RNA binding"/>
    <property type="evidence" value="ECO:0007669"/>
    <property type="project" value="UniProtKB-KW"/>
</dbReference>
<dbReference type="Gene3D" id="1.10.1710.10">
    <property type="entry name" value="ProQ/FinO domain"/>
    <property type="match status" value="1"/>
</dbReference>
<dbReference type="AlphaFoldDB" id="A0AAN1CUY7"/>
<evidence type="ECO:0000256" key="1">
    <source>
        <dbReference type="ARBA" id="ARBA00022884"/>
    </source>
</evidence>
<accession>A0AAN1CUY7</accession>
<evidence type="ECO:0000313" key="5">
    <source>
        <dbReference type="Proteomes" id="UP000092018"/>
    </source>
</evidence>
<evidence type="ECO:0000313" key="4">
    <source>
        <dbReference type="EMBL" id="ANO35554.1"/>
    </source>
</evidence>
<dbReference type="SUPFAM" id="SSF48657">
    <property type="entry name" value="FinO-like"/>
    <property type="match status" value="1"/>
</dbReference>
<dbReference type="KEGG" id="vbr:A6E01_20290"/>
<evidence type="ECO:0000256" key="2">
    <source>
        <dbReference type="SAM" id="MobiDB-lite"/>
    </source>
</evidence>
<keyword evidence="4" id="KW-0614">Plasmid</keyword>
<proteinExistence type="predicted"/>
<feature type="compositionally biased region" description="Basic and acidic residues" evidence="2">
    <location>
        <begin position="155"/>
        <end position="167"/>
    </location>
</feature>